<dbReference type="InterPro" id="IPR003190">
    <property type="entry name" value="Asp_decarbox"/>
</dbReference>
<comment type="function">
    <text evidence="9">Catalyzes the pyruvoyl-dependent decarboxylation of aspartate to produce beta-alanine.</text>
</comment>
<dbReference type="RefSeq" id="WP_100715034.1">
    <property type="nucleotide sequence ID" value="NZ_NPDY01000021.1"/>
</dbReference>
<feature type="chain" id="PRO_5015025725" description="Aspartate 1-decarboxylase alpha chain" evidence="9 13">
    <location>
        <begin position="25"/>
        <end position="121"/>
    </location>
</feature>
<organism evidence="15 17">
    <name type="scientific">Leptospira perolatii</name>
    <dbReference type="NCBI Taxonomy" id="2023191"/>
    <lineage>
        <taxon>Bacteria</taxon>
        <taxon>Pseudomonadati</taxon>
        <taxon>Spirochaetota</taxon>
        <taxon>Spirochaetia</taxon>
        <taxon>Leptospirales</taxon>
        <taxon>Leptospiraceae</taxon>
        <taxon>Leptospira</taxon>
    </lineage>
</organism>
<dbReference type="Proteomes" id="UP000231990">
    <property type="component" value="Unassembled WGS sequence"/>
</dbReference>
<dbReference type="EMBL" id="NPDZ01000005">
    <property type="protein sequence ID" value="PJZ73183.1"/>
    <property type="molecule type" value="Genomic_DNA"/>
</dbReference>
<name>A0A2M9ZMK2_9LEPT</name>
<evidence type="ECO:0000256" key="7">
    <source>
        <dbReference type="ARBA" id="ARBA00023270"/>
    </source>
</evidence>
<dbReference type="InterPro" id="IPR009010">
    <property type="entry name" value="Asp_de-COase-like_dom_sf"/>
</dbReference>
<dbReference type="UniPathway" id="UPA00028">
    <property type="reaction ID" value="UER00002"/>
</dbReference>
<keyword evidence="6 9" id="KW-0456">Lyase</keyword>
<feature type="active site" description="Schiff-base intermediate with substrate; via pyruvic acid" evidence="9 10">
    <location>
        <position position="25"/>
    </location>
</feature>
<dbReference type="AlphaFoldDB" id="A0A2M9ZMK2"/>
<dbReference type="SUPFAM" id="SSF50692">
    <property type="entry name" value="ADC-like"/>
    <property type="match status" value="1"/>
</dbReference>
<feature type="binding site" evidence="9 11">
    <location>
        <position position="57"/>
    </location>
    <ligand>
        <name>substrate</name>
    </ligand>
</feature>
<evidence type="ECO:0000256" key="1">
    <source>
        <dbReference type="ARBA" id="ARBA00022490"/>
    </source>
</evidence>
<evidence type="ECO:0000256" key="12">
    <source>
        <dbReference type="PIRSR" id="PIRSR006246-3"/>
    </source>
</evidence>
<keyword evidence="2 9" id="KW-0566">Pantothenate biosynthesis</keyword>
<protein>
    <recommendedName>
        <fullName evidence="9">Aspartate 1-decarboxylase</fullName>
        <ecNumber evidence="9">4.1.1.11</ecNumber>
    </recommendedName>
    <alternativeName>
        <fullName evidence="9">Aspartate alpha-decarboxylase</fullName>
    </alternativeName>
    <component>
        <recommendedName>
            <fullName evidence="9">Aspartate 1-decarboxylase beta chain</fullName>
        </recommendedName>
    </component>
    <component>
        <recommendedName>
            <fullName evidence="9">Aspartate 1-decarboxylase alpha chain</fullName>
        </recommendedName>
    </component>
</protein>
<dbReference type="HAMAP" id="MF_00446">
    <property type="entry name" value="PanD"/>
    <property type="match status" value="1"/>
</dbReference>
<accession>A0A2M9ZMK2</accession>
<comment type="similarity">
    <text evidence="9">Belongs to the PanD family.</text>
</comment>
<keyword evidence="7 9" id="KW-0704">Schiff base</keyword>
<dbReference type="EMBL" id="NPDY01000021">
    <property type="protein sequence ID" value="PJZ68486.1"/>
    <property type="molecule type" value="Genomic_DNA"/>
</dbReference>
<evidence type="ECO:0000256" key="11">
    <source>
        <dbReference type="PIRSR" id="PIRSR006246-2"/>
    </source>
</evidence>
<dbReference type="EC" id="4.1.1.11" evidence="9"/>
<dbReference type="GO" id="GO:0005829">
    <property type="term" value="C:cytosol"/>
    <property type="evidence" value="ECO:0007669"/>
    <property type="project" value="TreeGrafter"/>
</dbReference>
<evidence type="ECO:0000256" key="13">
    <source>
        <dbReference type="PIRSR" id="PIRSR006246-5"/>
    </source>
</evidence>
<evidence type="ECO:0000256" key="5">
    <source>
        <dbReference type="ARBA" id="ARBA00023145"/>
    </source>
</evidence>
<comment type="pathway">
    <text evidence="9">Cofactor biosynthesis; (R)-pantothenate biosynthesis; beta-alanine from L-aspartate: step 1/1.</text>
</comment>
<comment type="caution">
    <text evidence="15">The sequence shown here is derived from an EMBL/GenBank/DDBJ whole genome shotgun (WGS) entry which is preliminary data.</text>
</comment>
<dbReference type="Gene3D" id="2.40.40.20">
    <property type="match status" value="1"/>
</dbReference>
<comment type="subunit">
    <text evidence="9">Heterooctamer of four alpha and four beta subunits.</text>
</comment>
<evidence type="ECO:0000256" key="4">
    <source>
        <dbReference type="ARBA" id="ARBA00022813"/>
    </source>
</evidence>
<keyword evidence="1 9" id="KW-0963">Cytoplasm</keyword>
<evidence type="ECO:0000313" key="17">
    <source>
        <dbReference type="Proteomes" id="UP000231990"/>
    </source>
</evidence>
<dbReference type="Proteomes" id="UP000231962">
    <property type="component" value="Unassembled WGS sequence"/>
</dbReference>
<gene>
    <name evidence="9" type="primary">panD</name>
    <name evidence="14" type="ORF">CH360_15825</name>
    <name evidence="15" type="ORF">CH373_09325</name>
</gene>
<feature type="chain" id="PRO_5015025724" description="Aspartate 1-decarboxylase beta chain" evidence="9 13">
    <location>
        <begin position="1"/>
        <end position="24"/>
    </location>
</feature>
<sequence>MIITVCKAKIHRATVTDADLNYEGSLTVDMDLVDAAGMHPYEKVSVVNVNNGARFETYLIEGRRGSGEICLNGAAARLGMKGDKVIIIAYASLEESELPVGYKPQVVLVDDENRMKSPEYA</sequence>
<dbReference type="CDD" id="cd06919">
    <property type="entry name" value="Asp_decarbox"/>
    <property type="match status" value="1"/>
</dbReference>
<comment type="PTM">
    <text evidence="9 12">Is synthesized initially as an inactive proenzyme, which is activated by self-cleavage at a specific serine bond to produce a beta-subunit with a hydroxyl group at its C-terminus and an alpha-subunit with a pyruvoyl group at its N-terminus.</text>
</comment>
<proteinExistence type="inferred from homology"/>
<comment type="catalytic activity">
    <reaction evidence="9">
        <text>L-aspartate + H(+) = beta-alanine + CO2</text>
        <dbReference type="Rhea" id="RHEA:19497"/>
        <dbReference type="ChEBI" id="CHEBI:15378"/>
        <dbReference type="ChEBI" id="CHEBI:16526"/>
        <dbReference type="ChEBI" id="CHEBI:29991"/>
        <dbReference type="ChEBI" id="CHEBI:57966"/>
        <dbReference type="EC" id="4.1.1.11"/>
    </reaction>
</comment>
<comment type="subcellular location">
    <subcellularLocation>
        <location evidence="9">Cytoplasm</location>
    </subcellularLocation>
</comment>
<evidence type="ECO:0000256" key="6">
    <source>
        <dbReference type="ARBA" id="ARBA00023239"/>
    </source>
</evidence>
<evidence type="ECO:0000313" key="15">
    <source>
        <dbReference type="EMBL" id="PJZ73183.1"/>
    </source>
</evidence>
<evidence type="ECO:0000256" key="8">
    <source>
        <dbReference type="ARBA" id="ARBA00023317"/>
    </source>
</evidence>
<keyword evidence="5 9" id="KW-0865">Zymogen</keyword>
<feature type="binding site" evidence="9 11">
    <location>
        <begin position="73"/>
        <end position="75"/>
    </location>
    <ligand>
        <name>substrate</name>
    </ligand>
</feature>
<feature type="active site" description="Proton donor" evidence="9 10">
    <location>
        <position position="58"/>
    </location>
</feature>
<keyword evidence="3 9" id="KW-0210">Decarboxylase</keyword>
<evidence type="ECO:0000256" key="9">
    <source>
        <dbReference type="HAMAP-Rule" id="MF_00446"/>
    </source>
</evidence>
<dbReference type="PIRSF" id="PIRSF006246">
    <property type="entry name" value="Asp_decarbox"/>
    <property type="match status" value="1"/>
</dbReference>
<evidence type="ECO:0000256" key="3">
    <source>
        <dbReference type="ARBA" id="ARBA00022793"/>
    </source>
</evidence>
<reference evidence="16 17" key="1">
    <citation type="submission" date="2017-07" db="EMBL/GenBank/DDBJ databases">
        <title>Leptospira spp. isolated from tropical soils.</title>
        <authorList>
            <person name="Thibeaux R."/>
            <person name="Iraola G."/>
            <person name="Ferres I."/>
            <person name="Bierque E."/>
            <person name="Girault D."/>
            <person name="Soupe-Gilbert M.-E."/>
            <person name="Picardeau M."/>
            <person name="Goarant C."/>
        </authorList>
    </citation>
    <scope>NUCLEOTIDE SEQUENCE [LARGE SCALE GENOMIC DNA]</scope>
    <source>
        <strain evidence="15 17">FH1-B-B1</strain>
        <strain evidence="14 16">FH1-B-C1</strain>
    </source>
</reference>
<keyword evidence="8 9" id="KW-0670">Pyruvate</keyword>
<keyword evidence="4 9" id="KW-0068">Autocatalytic cleavage</keyword>
<dbReference type="NCBIfam" id="TIGR00223">
    <property type="entry name" value="panD"/>
    <property type="match status" value="1"/>
</dbReference>
<evidence type="ECO:0000256" key="10">
    <source>
        <dbReference type="PIRSR" id="PIRSR006246-1"/>
    </source>
</evidence>
<keyword evidence="16" id="KW-1185">Reference proteome</keyword>
<dbReference type="PANTHER" id="PTHR21012:SF0">
    <property type="entry name" value="ASPARTATE 1-DECARBOXYLASE"/>
    <property type="match status" value="1"/>
</dbReference>
<dbReference type="GO" id="GO:0015940">
    <property type="term" value="P:pantothenate biosynthetic process"/>
    <property type="evidence" value="ECO:0007669"/>
    <property type="project" value="UniProtKB-UniRule"/>
</dbReference>
<evidence type="ECO:0000313" key="16">
    <source>
        <dbReference type="Proteomes" id="UP000231962"/>
    </source>
</evidence>
<evidence type="ECO:0000313" key="14">
    <source>
        <dbReference type="EMBL" id="PJZ68486.1"/>
    </source>
</evidence>
<feature type="modified residue" description="Pyruvic acid (Ser)" evidence="9 12">
    <location>
        <position position="25"/>
    </location>
</feature>
<evidence type="ECO:0000256" key="2">
    <source>
        <dbReference type="ARBA" id="ARBA00022655"/>
    </source>
</evidence>
<dbReference type="GO" id="GO:0006523">
    <property type="term" value="P:alanine biosynthetic process"/>
    <property type="evidence" value="ECO:0007669"/>
    <property type="project" value="InterPro"/>
</dbReference>
<dbReference type="GO" id="GO:0004068">
    <property type="term" value="F:aspartate 1-decarboxylase activity"/>
    <property type="evidence" value="ECO:0007669"/>
    <property type="project" value="UniProtKB-UniRule"/>
</dbReference>
<dbReference type="OrthoDB" id="9803983at2"/>
<comment type="cofactor">
    <cofactor evidence="9 10">
        <name>pyruvate</name>
        <dbReference type="ChEBI" id="CHEBI:15361"/>
    </cofactor>
    <text evidence="9 10">Binds 1 pyruvoyl group covalently per subunit.</text>
</comment>
<dbReference type="Pfam" id="PF02261">
    <property type="entry name" value="Asp_decarbox"/>
    <property type="match status" value="1"/>
</dbReference>
<dbReference type="PANTHER" id="PTHR21012">
    <property type="entry name" value="ASPARTATE 1-DECARBOXYLASE"/>
    <property type="match status" value="1"/>
</dbReference>